<dbReference type="AlphaFoldDB" id="A0AAX4KGZ2"/>
<protein>
    <submittedName>
        <fullName evidence="2">Uncharacterized protein</fullName>
    </submittedName>
</protein>
<sequence>MPEPTDTTTGTENEASSQVESGSREANTDTTAGTSSPRTKSLADVYTSRIRDQGGSVKQGIVDTLNNIEENENIPSRWLKSASEGDCSSFHSNCVQCPTLSKILLDYDKELGGRSSEGSAMGQPAKSHLYVIHTAMGTETFDLLKD</sequence>
<gene>
    <name evidence="2" type="ORF">V865_002851</name>
</gene>
<evidence type="ECO:0000313" key="3">
    <source>
        <dbReference type="Proteomes" id="UP001358614"/>
    </source>
</evidence>
<reference evidence="2 3" key="1">
    <citation type="submission" date="2024-01" db="EMBL/GenBank/DDBJ databases">
        <title>Comparative genomics of Cryptococcus and Kwoniella reveals pathogenesis evolution and contrasting modes of karyotype evolution via chromosome fusion or intercentromeric recombination.</title>
        <authorList>
            <person name="Coelho M.A."/>
            <person name="David-Palma M."/>
            <person name="Shea T."/>
            <person name="Bowers K."/>
            <person name="McGinley-Smith S."/>
            <person name="Mohammad A.W."/>
            <person name="Gnirke A."/>
            <person name="Yurkov A.M."/>
            <person name="Nowrousian M."/>
            <person name="Sun S."/>
            <person name="Cuomo C.A."/>
            <person name="Heitman J."/>
        </authorList>
    </citation>
    <scope>NUCLEOTIDE SEQUENCE [LARGE SCALE GENOMIC DNA]</scope>
    <source>
        <strain evidence="2 3">PYCC6329</strain>
    </source>
</reference>
<feature type="compositionally biased region" description="Polar residues" evidence="1">
    <location>
        <begin position="28"/>
        <end position="39"/>
    </location>
</feature>
<dbReference type="Proteomes" id="UP001358614">
    <property type="component" value="Chromosome 1"/>
</dbReference>
<dbReference type="KEGG" id="ker:91101655"/>
<organism evidence="2 3">
    <name type="scientific">Kwoniella europaea PYCC6329</name>
    <dbReference type="NCBI Taxonomy" id="1423913"/>
    <lineage>
        <taxon>Eukaryota</taxon>
        <taxon>Fungi</taxon>
        <taxon>Dikarya</taxon>
        <taxon>Basidiomycota</taxon>
        <taxon>Agaricomycotina</taxon>
        <taxon>Tremellomycetes</taxon>
        <taxon>Tremellales</taxon>
        <taxon>Cryptococcaceae</taxon>
        <taxon>Kwoniella</taxon>
    </lineage>
</organism>
<accession>A0AAX4KGZ2</accession>
<name>A0AAX4KGZ2_9TREE</name>
<feature type="region of interest" description="Disordered" evidence="1">
    <location>
        <begin position="1"/>
        <end position="43"/>
    </location>
</feature>
<dbReference type="EMBL" id="CP144089">
    <property type="protein sequence ID" value="WWD04780.1"/>
    <property type="molecule type" value="Genomic_DNA"/>
</dbReference>
<dbReference type="GeneID" id="91101655"/>
<feature type="compositionally biased region" description="Polar residues" evidence="1">
    <location>
        <begin position="1"/>
        <end position="21"/>
    </location>
</feature>
<keyword evidence="3" id="KW-1185">Reference proteome</keyword>
<proteinExistence type="predicted"/>
<evidence type="ECO:0000256" key="1">
    <source>
        <dbReference type="SAM" id="MobiDB-lite"/>
    </source>
</evidence>
<evidence type="ECO:0000313" key="2">
    <source>
        <dbReference type="EMBL" id="WWD04780.1"/>
    </source>
</evidence>
<dbReference type="RefSeq" id="XP_066082747.1">
    <property type="nucleotide sequence ID" value="XM_066226650.1"/>
</dbReference>